<protein>
    <recommendedName>
        <fullName evidence="2">Target of rapamycin complex subunit LST8</fullName>
    </recommendedName>
</protein>
<dbReference type="PROSITE" id="PS00678">
    <property type="entry name" value="WD_REPEATS_1"/>
    <property type="match status" value="1"/>
</dbReference>
<evidence type="ECO:0000256" key="5">
    <source>
        <dbReference type="PROSITE-ProRule" id="PRU00221"/>
    </source>
</evidence>
<dbReference type="InterPro" id="IPR011047">
    <property type="entry name" value="Quinoprotein_ADH-like_sf"/>
</dbReference>
<gene>
    <name evidence="7" type="ORF">Cvel_5777</name>
</gene>
<accession>A0A0G4H6G2</accession>
<feature type="region of interest" description="Disordered" evidence="6">
    <location>
        <begin position="311"/>
        <end position="398"/>
    </location>
</feature>
<dbReference type="InterPro" id="IPR001680">
    <property type="entry name" value="WD40_rpt"/>
</dbReference>
<dbReference type="SMART" id="SM00320">
    <property type="entry name" value="WD40"/>
    <property type="match status" value="5"/>
</dbReference>
<comment type="similarity">
    <text evidence="1">Belongs to the WD repeat LST8 family.</text>
</comment>
<dbReference type="PRINTS" id="PR00320">
    <property type="entry name" value="GPROTEINBRPT"/>
</dbReference>
<organism evidence="7">
    <name type="scientific">Chromera velia CCMP2878</name>
    <dbReference type="NCBI Taxonomy" id="1169474"/>
    <lineage>
        <taxon>Eukaryota</taxon>
        <taxon>Sar</taxon>
        <taxon>Alveolata</taxon>
        <taxon>Colpodellida</taxon>
        <taxon>Chromeraceae</taxon>
        <taxon>Chromera</taxon>
    </lineage>
</organism>
<evidence type="ECO:0000256" key="3">
    <source>
        <dbReference type="ARBA" id="ARBA00022574"/>
    </source>
</evidence>
<proteinExistence type="inferred from homology"/>
<evidence type="ECO:0000256" key="6">
    <source>
        <dbReference type="SAM" id="MobiDB-lite"/>
    </source>
</evidence>
<dbReference type="EMBL" id="CDMZ01001931">
    <property type="protein sequence ID" value="CEM39449.1"/>
    <property type="molecule type" value="Genomic_DNA"/>
</dbReference>
<sequence length="398" mass="42879">MAATPILVTGGYDDTIKVWNAHKGDCFRSIPCTDSHINCIEFSPDRSVFAVGGNPLVKFFPVEAVSSSAANHPSASYDGHSGNVTSLGFEARGNWFFTCSEDGTAKIWDCRAEGYQMYYETVGVALHSAVLHPNQAELVMGDQQGNVLFWNLVANRVQMSLSPESGVAIKSVAVSPDASFYSAANHNGIIHLWRSLPDGSLEPLHKIAGHNNYILKCAFSPKSNHLATTSADGTVILWRAHLNSFARETTLIGHRRWVWDCVFSCDGAYVLTASSDHTCILWDVKSGQRCIEFAGHSKAVTALALWDQAETPASSGVPGPDSGTDASESDVGIATGGDKSDLASSSGEFEEGEREDEEDGGDDEDDEGEGETESDANQTVESERKEELRDPPERSHGS</sequence>
<name>A0A0G4H6G2_9ALVE</name>
<feature type="repeat" description="WD" evidence="5">
    <location>
        <begin position="251"/>
        <end position="292"/>
    </location>
</feature>
<dbReference type="InterPro" id="IPR037588">
    <property type="entry name" value="MLST8"/>
</dbReference>
<dbReference type="GO" id="GO:0031931">
    <property type="term" value="C:TORC1 complex"/>
    <property type="evidence" value="ECO:0007669"/>
    <property type="project" value="InterPro"/>
</dbReference>
<feature type="repeat" description="WD" evidence="5">
    <location>
        <begin position="207"/>
        <end position="238"/>
    </location>
</feature>
<feature type="compositionally biased region" description="Acidic residues" evidence="6">
    <location>
        <begin position="348"/>
        <end position="374"/>
    </location>
</feature>
<dbReference type="InterPro" id="IPR020472">
    <property type="entry name" value="WD40_PAC1"/>
</dbReference>
<feature type="compositionally biased region" description="Basic and acidic residues" evidence="6">
    <location>
        <begin position="381"/>
        <end position="398"/>
    </location>
</feature>
<feature type="repeat" description="WD" evidence="5">
    <location>
        <begin position="1"/>
        <end position="29"/>
    </location>
</feature>
<dbReference type="PROSITE" id="PS50294">
    <property type="entry name" value="WD_REPEATS_REGION"/>
    <property type="match status" value="3"/>
</dbReference>
<dbReference type="Pfam" id="PF00400">
    <property type="entry name" value="WD40"/>
    <property type="match status" value="5"/>
</dbReference>
<dbReference type="PhylomeDB" id="A0A0G4H6G2"/>
<feature type="repeat" description="WD" evidence="5">
    <location>
        <begin position="77"/>
        <end position="109"/>
    </location>
</feature>
<keyword evidence="4" id="KW-0677">Repeat</keyword>
<dbReference type="AlphaFoldDB" id="A0A0G4H6G2"/>
<dbReference type="Gene3D" id="2.130.10.10">
    <property type="entry name" value="YVTN repeat-like/Quinoprotein amine dehydrogenase"/>
    <property type="match status" value="1"/>
</dbReference>
<evidence type="ECO:0000313" key="7">
    <source>
        <dbReference type="EMBL" id="CEM39449.1"/>
    </source>
</evidence>
<dbReference type="InterPro" id="IPR019775">
    <property type="entry name" value="WD40_repeat_CS"/>
</dbReference>
<dbReference type="GO" id="GO:0031932">
    <property type="term" value="C:TORC2 complex"/>
    <property type="evidence" value="ECO:0007669"/>
    <property type="project" value="InterPro"/>
</dbReference>
<dbReference type="GO" id="GO:0032956">
    <property type="term" value="P:regulation of actin cytoskeleton organization"/>
    <property type="evidence" value="ECO:0007669"/>
    <property type="project" value="TreeGrafter"/>
</dbReference>
<dbReference type="SUPFAM" id="SSF50998">
    <property type="entry name" value="Quinoprotein alcohol dehydrogenase-like"/>
    <property type="match status" value="1"/>
</dbReference>
<dbReference type="PROSITE" id="PS50082">
    <property type="entry name" value="WD_REPEATS_2"/>
    <property type="match status" value="4"/>
</dbReference>
<reference evidence="7" key="1">
    <citation type="submission" date="2014-11" db="EMBL/GenBank/DDBJ databases">
        <authorList>
            <person name="Otto D Thomas"/>
            <person name="Naeem Raeece"/>
        </authorList>
    </citation>
    <scope>NUCLEOTIDE SEQUENCE</scope>
</reference>
<keyword evidence="3 5" id="KW-0853">WD repeat</keyword>
<dbReference type="PANTHER" id="PTHR19842">
    <property type="entry name" value="G BETA-LIKE PROTEIN GBL"/>
    <property type="match status" value="1"/>
</dbReference>
<dbReference type="VEuPathDB" id="CryptoDB:Cvel_5777"/>
<evidence type="ECO:0000256" key="4">
    <source>
        <dbReference type="ARBA" id="ARBA00022737"/>
    </source>
</evidence>
<dbReference type="CDD" id="cd00200">
    <property type="entry name" value="WD40"/>
    <property type="match status" value="1"/>
</dbReference>
<evidence type="ECO:0000256" key="2">
    <source>
        <dbReference type="ARBA" id="ARBA00018867"/>
    </source>
</evidence>
<evidence type="ECO:0000256" key="1">
    <source>
        <dbReference type="ARBA" id="ARBA00009890"/>
    </source>
</evidence>
<dbReference type="PANTHER" id="PTHR19842:SF0">
    <property type="entry name" value="TARGET OF RAPAMYCIN COMPLEX SUBUNIT LST8"/>
    <property type="match status" value="1"/>
</dbReference>
<dbReference type="GO" id="GO:0031929">
    <property type="term" value="P:TOR signaling"/>
    <property type="evidence" value="ECO:0007669"/>
    <property type="project" value="InterPro"/>
</dbReference>
<dbReference type="InterPro" id="IPR015943">
    <property type="entry name" value="WD40/YVTN_repeat-like_dom_sf"/>
</dbReference>